<sequence length="160" mass="18052">MMNVQILCVGKLKEQYLRDACAEYSKRLGAFCKLSVVEINECKISNNPNQAEIERVIETEGVSILNKIPAQSYVIPMCIEGKQMSSEQLSQKFEQVALNGISSVTFIIGGSYGLSNQIKQRADYRLSMSSMTFPHQLARVMLLEQIYRAFSISANTKYHK</sequence>
<keyword evidence="5 7" id="KW-0949">S-adenosyl-L-methionine</keyword>
<dbReference type="RefSeq" id="WP_186997008.1">
    <property type="nucleotide sequence ID" value="NZ_JACOQK010000001.1"/>
</dbReference>
<dbReference type="InterPro" id="IPR029028">
    <property type="entry name" value="Alpha/beta_knot_MTases"/>
</dbReference>
<dbReference type="GO" id="GO:0008168">
    <property type="term" value="F:methyltransferase activity"/>
    <property type="evidence" value="ECO:0007669"/>
    <property type="project" value="UniProtKB-KW"/>
</dbReference>
<dbReference type="EMBL" id="JACOQK010000001">
    <property type="protein sequence ID" value="MBC5788505.1"/>
    <property type="molecule type" value="Genomic_DNA"/>
</dbReference>
<keyword evidence="2 7" id="KW-0698">rRNA processing</keyword>
<dbReference type="PANTHER" id="PTHR33603">
    <property type="entry name" value="METHYLTRANSFERASE"/>
    <property type="match status" value="1"/>
</dbReference>
<evidence type="ECO:0000256" key="2">
    <source>
        <dbReference type="ARBA" id="ARBA00022552"/>
    </source>
</evidence>
<proteinExistence type="inferred from homology"/>
<keyword evidence="3 7" id="KW-0489">Methyltransferase</keyword>
<dbReference type="EC" id="2.1.1.177" evidence="7"/>
<keyword evidence="4 7" id="KW-0808">Transferase</keyword>
<dbReference type="InterPro" id="IPR029026">
    <property type="entry name" value="tRNA_m1G_MTases_N"/>
</dbReference>
<feature type="binding site" evidence="7">
    <location>
        <position position="109"/>
    </location>
    <ligand>
        <name>S-adenosyl-L-methionine</name>
        <dbReference type="ChEBI" id="CHEBI:59789"/>
    </ligand>
</feature>
<evidence type="ECO:0000256" key="1">
    <source>
        <dbReference type="ARBA" id="ARBA00022490"/>
    </source>
</evidence>
<dbReference type="NCBIfam" id="NF000985">
    <property type="entry name" value="PRK00103.1-3"/>
    <property type="match status" value="1"/>
</dbReference>
<comment type="caution">
    <text evidence="8">The sequence shown here is derived from an EMBL/GenBank/DDBJ whole genome shotgun (WGS) entry which is preliminary data.</text>
</comment>
<dbReference type="PIRSF" id="PIRSF004505">
    <property type="entry name" value="MT_bac"/>
    <property type="match status" value="1"/>
</dbReference>
<evidence type="ECO:0000256" key="3">
    <source>
        <dbReference type="ARBA" id="ARBA00022603"/>
    </source>
</evidence>
<dbReference type="SUPFAM" id="SSF75217">
    <property type="entry name" value="alpha/beta knot"/>
    <property type="match status" value="1"/>
</dbReference>
<dbReference type="Gene3D" id="3.40.1280.10">
    <property type="match status" value="1"/>
</dbReference>
<dbReference type="Proteomes" id="UP000649151">
    <property type="component" value="Unassembled WGS sequence"/>
</dbReference>
<evidence type="ECO:0000256" key="6">
    <source>
        <dbReference type="ARBA" id="ARBA00038303"/>
    </source>
</evidence>
<evidence type="ECO:0000256" key="7">
    <source>
        <dbReference type="HAMAP-Rule" id="MF_00658"/>
    </source>
</evidence>
<dbReference type="CDD" id="cd18081">
    <property type="entry name" value="RlmH-like"/>
    <property type="match status" value="1"/>
</dbReference>
<comment type="similarity">
    <text evidence="6 7">Belongs to the RNA methyltransferase RlmH family.</text>
</comment>
<evidence type="ECO:0000256" key="5">
    <source>
        <dbReference type="ARBA" id="ARBA00022691"/>
    </source>
</evidence>
<dbReference type="HAMAP" id="MF_00658">
    <property type="entry name" value="23SrRNA_methyltr_H"/>
    <property type="match status" value="1"/>
</dbReference>
<evidence type="ECO:0000256" key="4">
    <source>
        <dbReference type="ARBA" id="ARBA00022679"/>
    </source>
</evidence>
<keyword evidence="1 7" id="KW-0963">Cytoplasm</keyword>
<dbReference type="InterPro" id="IPR003742">
    <property type="entry name" value="RlmH-like"/>
</dbReference>
<accession>A0ABR7ITP1</accession>
<protein>
    <recommendedName>
        <fullName evidence="7">Ribosomal RNA large subunit methyltransferase H</fullName>
        <ecNumber evidence="7">2.1.1.177</ecNumber>
    </recommendedName>
    <alternativeName>
        <fullName evidence="7">23S rRNA (pseudouridine1915-N3)-methyltransferase</fullName>
    </alternativeName>
    <alternativeName>
        <fullName evidence="7">23S rRNA m3Psi1915 methyltransferase</fullName>
    </alternativeName>
    <alternativeName>
        <fullName evidence="7">rRNA (pseudouridine-N3-)-methyltransferase RlmH</fullName>
    </alternativeName>
</protein>
<dbReference type="NCBIfam" id="TIGR00246">
    <property type="entry name" value="tRNA_RlmH_YbeA"/>
    <property type="match status" value="1"/>
</dbReference>
<feature type="binding site" evidence="7">
    <location>
        <begin position="128"/>
        <end position="133"/>
    </location>
    <ligand>
        <name>S-adenosyl-L-methionine</name>
        <dbReference type="ChEBI" id="CHEBI:59789"/>
    </ligand>
</feature>
<dbReference type="GO" id="GO:0032259">
    <property type="term" value="P:methylation"/>
    <property type="evidence" value="ECO:0007669"/>
    <property type="project" value="UniProtKB-KW"/>
</dbReference>
<comment type="catalytic activity">
    <reaction evidence="7">
        <text>pseudouridine(1915) in 23S rRNA + S-adenosyl-L-methionine = N(3)-methylpseudouridine(1915) in 23S rRNA + S-adenosyl-L-homocysteine + H(+)</text>
        <dbReference type="Rhea" id="RHEA:42752"/>
        <dbReference type="Rhea" id="RHEA-COMP:10221"/>
        <dbReference type="Rhea" id="RHEA-COMP:10222"/>
        <dbReference type="ChEBI" id="CHEBI:15378"/>
        <dbReference type="ChEBI" id="CHEBI:57856"/>
        <dbReference type="ChEBI" id="CHEBI:59789"/>
        <dbReference type="ChEBI" id="CHEBI:65314"/>
        <dbReference type="ChEBI" id="CHEBI:74486"/>
        <dbReference type="EC" id="2.1.1.177"/>
    </reaction>
</comment>
<evidence type="ECO:0000313" key="9">
    <source>
        <dbReference type="Proteomes" id="UP000649151"/>
    </source>
</evidence>
<reference evidence="8 9" key="1">
    <citation type="submission" date="2020-08" db="EMBL/GenBank/DDBJ databases">
        <title>Genome public.</title>
        <authorList>
            <person name="Liu C."/>
            <person name="Sun Q."/>
        </authorList>
    </citation>
    <scope>NUCLEOTIDE SEQUENCE [LARGE SCALE GENOMIC DNA]</scope>
    <source>
        <strain evidence="8 9">NSJ-27</strain>
    </source>
</reference>
<evidence type="ECO:0000313" key="8">
    <source>
        <dbReference type="EMBL" id="MBC5788505.1"/>
    </source>
</evidence>
<comment type="subcellular location">
    <subcellularLocation>
        <location evidence="7">Cytoplasm</location>
    </subcellularLocation>
</comment>
<dbReference type="PANTHER" id="PTHR33603:SF1">
    <property type="entry name" value="RIBOSOMAL RNA LARGE SUBUNIT METHYLTRANSFERASE H"/>
    <property type="match status" value="1"/>
</dbReference>
<name>A0ABR7ITP1_9CLOT</name>
<dbReference type="Pfam" id="PF02590">
    <property type="entry name" value="SPOUT_MTase"/>
    <property type="match status" value="1"/>
</dbReference>
<gene>
    <name evidence="7 8" type="primary">rlmH</name>
    <name evidence="8" type="ORF">H8Z77_10860</name>
</gene>
<organism evidence="8 9">
    <name type="scientific">Clostridium facile</name>
    <dbReference type="NCBI Taxonomy" id="2763035"/>
    <lineage>
        <taxon>Bacteria</taxon>
        <taxon>Bacillati</taxon>
        <taxon>Bacillota</taxon>
        <taxon>Clostridia</taxon>
        <taxon>Eubacteriales</taxon>
        <taxon>Clostridiaceae</taxon>
        <taxon>Clostridium</taxon>
    </lineage>
</organism>
<keyword evidence="9" id="KW-1185">Reference proteome</keyword>
<comment type="function">
    <text evidence="7">Specifically methylates the pseudouridine at position 1915 (m3Psi1915) in 23S rRNA.</text>
</comment>
<comment type="subunit">
    <text evidence="7">Homodimer.</text>
</comment>
<comment type="caution">
    <text evidence="7">Lacks conserved residue(s) required for the propagation of feature annotation.</text>
</comment>